<evidence type="ECO:0000313" key="4">
    <source>
        <dbReference type="Proteomes" id="UP000613582"/>
    </source>
</evidence>
<dbReference type="PROSITE" id="PS51257">
    <property type="entry name" value="PROKAR_LIPOPROTEIN"/>
    <property type="match status" value="1"/>
</dbReference>
<dbReference type="RefSeq" id="WP_188160648.1">
    <property type="nucleotide sequence ID" value="NZ_BMGH01000002.1"/>
</dbReference>
<keyword evidence="4" id="KW-1185">Reference proteome</keyword>
<sequence length="185" mass="19915">MQAFYRTVLAIALVGLAASGCSSLRSAIGGGKNPPDEFAIVTKAPLTIPPDYSLRPPKPGETRPQEQSPSQRAQQLLVGDQTAQPPSEGELVLIQQSGALDVDPNIRSILAAENGGWAEKDASLANRLLFWQVNNGTIDDKAAPLRVDDPNSWLEARRQSIENVTGGQDVTIERDKKILNLPGIR</sequence>
<dbReference type="InterPro" id="IPR021395">
    <property type="entry name" value="DUF3035"/>
</dbReference>
<feature type="compositionally biased region" description="Polar residues" evidence="1">
    <location>
        <begin position="65"/>
        <end position="74"/>
    </location>
</feature>
<comment type="caution">
    <text evidence="3">The sequence shown here is derived from an EMBL/GenBank/DDBJ whole genome shotgun (WGS) entry which is preliminary data.</text>
</comment>
<dbReference type="Proteomes" id="UP000613582">
    <property type="component" value="Unassembled WGS sequence"/>
</dbReference>
<dbReference type="AlphaFoldDB" id="A0A8J2Y7S6"/>
<dbReference type="EMBL" id="BMGH01000002">
    <property type="protein sequence ID" value="GGD18746.1"/>
    <property type="molecule type" value="Genomic_DNA"/>
</dbReference>
<feature type="region of interest" description="Disordered" evidence="1">
    <location>
        <begin position="48"/>
        <end position="84"/>
    </location>
</feature>
<protein>
    <recommendedName>
        <fullName evidence="5">DUF3035 domain-containing protein</fullName>
    </recommendedName>
</protein>
<evidence type="ECO:0000256" key="1">
    <source>
        <dbReference type="SAM" id="MobiDB-lite"/>
    </source>
</evidence>
<gene>
    <name evidence="3" type="primary">bamF</name>
    <name evidence="3" type="ORF">GCM10011342_29310</name>
</gene>
<feature type="chain" id="PRO_5035260746" description="DUF3035 domain-containing protein" evidence="2">
    <location>
        <begin position="28"/>
        <end position="185"/>
    </location>
</feature>
<proteinExistence type="predicted"/>
<accession>A0A8J2Y7S6</accession>
<evidence type="ECO:0000313" key="3">
    <source>
        <dbReference type="EMBL" id="GGD18746.1"/>
    </source>
</evidence>
<name>A0A8J2Y7S6_9PROT</name>
<feature type="signal peptide" evidence="2">
    <location>
        <begin position="1"/>
        <end position="27"/>
    </location>
</feature>
<keyword evidence="2" id="KW-0732">Signal</keyword>
<reference evidence="3" key="2">
    <citation type="submission" date="2020-09" db="EMBL/GenBank/DDBJ databases">
        <authorList>
            <person name="Sun Q."/>
            <person name="Zhou Y."/>
        </authorList>
    </citation>
    <scope>NUCLEOTIDE SEQUENCE</scope>
    <source>
        <strain evidence="3">CGMCC 1.12921</strain>
    </source>
</reference>
<evidence type="ECO:0008006" key="5">
    <source>
        <dbReference type="Google" id="ProtNLM"/>
    </source>
</evidence>
<evidence type="ECO:0000256" key="2">
    <source>
        <dbReference type="SAM" id="SignalP"/>
    </source>
</evidence>
<reference evidence="3" key="1">
    <citation type="journal article" date="2014" name="Int. J. Syst. Evol. Microbiol.">
        <title>Complete genome sequence of Corynebacterium casei LMG S-19264T (=DSM 44701T), isolated from a smear-ripened cheese.</title>
        <authorList>
            <consortium name="US DOE Joint Genome Institute (JGI-PGF)"/>
            <person name="Walter F."/>
            <person name="Albersmeier A."/>
            <person name="Kalinowski J."/>
            <person name="Ruckert C."/>
        </authorList>
    </citation>
    <scope>NUCLEOTIDE SEQUENCE</scope>
    <source>
        <strain evidence="3">CGMCC 1.12921</strain>
    </source>
</reference>
<dbReference type="Pfam" id="PF11233">
    <property type="entry name" value="DUF3035"/>
    <property type="match status" value="1"/>
</dbReference>
<organism evidence="3 4">
    <name type="scientific">Aquisalinus flavus</name>
    <dbReference type="NCBI Taxonomy" id="1526572"/>
    <lineage>
        <taxon>Bacteria</taxon>
        <taxon>Pseudomonadati</taxon>
        <taxon>Pseudomonadota</taxon>
        <taxon>Alphaproteobacteria</taxon>
        <taxon>Parvularculales</taxon>
        <taxon>Parvularculaceae</taxon>
        <taxon>Aquisalinus</taxon>
    </lineage>
</organism>